<keyword evidence="1 4" id="KW-0808">Transferase</keyword>
<sequence length="165" mass="17319">MIRPETPADADAIAALTTAAFLNAPHTSQTEAFIVNALRRAGALSVSLVAEQGGELVGHVATSPVVIADGTPGWHGLGPISVLPEHQGKGIGSALMRAALQALREQGAAGIMLVGEPGYYRRFGFRNEAQLVYPDIPPEYFMVLPFTDALPRGTVLFHEAFGAAS</sequence>
<name>A0A7Y8GTD2_9BURK</name>
<dbReference type="InterPro" id="IPR050832">
    <property type="entry name" value="Bact_Acetyltransf"/>
</dbReference>
<dbReference type="Proteomes" id="UP000545507">
    <property type="component" value="Unassembled WGS sequence"/>
</dbReference>
<reference evidence="4 5" key="1">
    <citation type="submission" date="2019-09" db="EMBL/GenBank/DDBJ databases">
        <title>Hydrogenophaga aromatica sp. nov., isolated from a para-xylene-degrading enrichment culture.</title>
        <authorList>
            <person name="Tancsics A."/>
            <person name="Banerjee S."/>
        </authorList>
    </citation>
    <scope>NUCLEOTIDE SEQUENCE [LARGE SCALE GENOMIC DNA]</scope>
    <source>
        <strain evidence="4 5">D2P1</strain>
    </source>
</reference>
<evidence type="ECO:0000313" key="5">
    <source>
        <dbReference type="Proteomes" id="UP000545507"/>
    </source>
</evidence>
<dbReference type="RefSeq" id="WP_177133773.1">
    <property type="nucleotide sequence ID" value="NZ_VYGV01000006.1"/>
</dbReference>
<dbReference type="CDD" id="cd04301">
    <property type="entry name" value="NAT_SF"/>
    <property type="match status" value="1"/>
</dbReference>
<organism evidence="4 5">
    <name type="scientific">Hydrogenophaga aromaticivorans</name>
    <dbReference type="NCBI Taxonomy" id="2610898"/>
    <lineage>
        <taxon>Bacteria</taxon>
        <taxon>Pseudomonadati</taxon>
        <taxon>Pseudomonadota</taxon>
        <taxon>Betaproteobacteria</taxon>
        <taxon>Burkholderiales</taxon>
        <taxon>Comamonadaceae</taxon>
        <taxon>Hydrogenophaga</taxon>
    </lineage>
</organism>
<evidence type="ECO:0000256" key="1">
    <source>
        <dbReference type="ARBA" id="ARBA00022679"/>
    </source>
</evidence>
<dbReference type="PROSITE" id="PS51186">
    <property type="entry name" value="GNAT"/>
    <property type="match status" value="1"/>
</dbReference>
<evidence type="ECO:0000259" key="3">
    <source>
        <dbReference type="PROSITE" id="PS51186"/>
    </source>
</evidence>
<comment type="caution">
    <text evidence="4">The sequence shown here is derived from an EMBL/GenBank/DDBJ whole genome shotgun (WGS) entry which is preliminary data.</text>
</comment>
<gene>
    <name evidence="4" type="ORF">F3K02_04505</name>
</gene>
<protein>
    <submittedName>
        <fullName evidence="4">N-acetyltransferase</fullName>
    </submittedName>
</protein>
<dbReference type="PANTHER" id="PTHR43877">
    <property type="entry name" value="AMINOALKYLPHOSPHONATE N-ACETYLTRANSFERASE-RELATED-RELATED"/>
    <property type="match status" value="1"/>
</dbReference>
<dbReference type="AlphaFoldDB" id="A0A7Y8GTD2"/>
<keyword evidence="2" id="KW-0012">Acyltransferase</keyword>
<keyword evidence="5" id="KW-1185">Reference proteome</keyword>
<evidence type="ECO:0000313" key="4">
    <source>
        <dbReference type="EMBL" id="NWF44515.1"/>
    </source>
</evidence>
<evidence type="ECO:0000256" key="2">
    <source>
        <dbReference type="ARBA" id="ARBA00023315"/>
    </source>
</evidence>
<dbReference type="Gene3D" id="3.40.630.30">
    <property type="match status" value="1"/>
</dbReference>
<dbReference type="GO" id="GO:0016747">
    <property type="term" value="F:acyltransferase activity, transferring groups other than amino-acyl groups"/>
    <property type="evidence" value="ECO:0007669"/>
    <property type="project" value="InterPro"/>
</dbReference>
<dbReference type="PANTHER" id="PTHR43877:SF1">
    <property type="entry name" value="ACETYLTRANSFERASE"/>
    <property type="match status" value="1"/>
</dbReference>
<proteinExistence type="predicted"/>
<dbReference type="InterPro" id="IPR000182">
    <property type="entry name" value="GNAT_dom"/>
</dbReference>
<dbReference type="Pfam" id="PF13527">
    <property type="entry name" value="Acetyltransf_9"/>
    <property type="match status" value="1"/>
</dbReference>
<dbReference type="EMBL" id="VYGV01000006">
    <property type="protein sequence ID" value="NWF44515.1"/>
    <property type="molecule type" value="Genomic_DNA"/>
</dbReference>
<dbReference type="InterPro" id="IPR016181">
    <property type="entry name" value="Acyl_CoA_acyltransferase"/>
</dbReference>
<dbReference type="SUPFAM" id="SSF55729">
    <property type="entry name" value="Acyl-CoA N-acyltransferases (Nat)"/>
    <property type="match status" value="1"/>
</dbReference>
<accession>A0A7Y8GTD2</accession>
<feature type="domain" description="N-acetyltransferase" evidence="3">
    <location>
        <begin position="1"/>
        <end position="147"/>
    </location>
</feature>